<dbReference type="Gene3D" id="3.40.50.620">
    <property type="entry name" value="HUPs"/>
    <property type="match status" value="1"/>
</dbReference>
<dbReference type="InterPro" id="IPR014729">
    <property type="entry name" value="Rossmann-like_a/b/a_fold"/>
</dbReference>
<protein>
    <submittedName>
        <fullName evidence="3">Universal stress protein</fullName>
    </submittedName>
</protein>
<proteinExistence type="inferred from homology"/>
<dbReference type="Proteomes" id="UP000680750">
    <property type="component" value="Chromosome"/>
</dbReference>
<evidence type="ECO:0000313" key="4">
    <source>
        <dbReference type="Proteomes" id="UP000680750"/>
    </source>
</evidence>
<gene>
    <name evidence="3" type="ORF">Asera_26290</name>
</gene>
<reference evidence="3" key="1">
    <citation type="submission" date="2020-08" db="EMBL/GenBank/DDBJ databases">
        <title>Whole genome shotgun sequence of Actinocatenispora sera NBRC 101916.</title>
        <authorList>
            <person name="Komaki H."/>
            <person name="Tamura T."/>
        </authorList>
    </citation>
    <scope>NUCLEOTIDE SEQUENCE</scope>
    <source>
        <strain evidence="3">NBRC 101916</strain>
    </source>
</reference>
<dbReference type="CDD" id="cd00293">
    <property type="entry name" value="USP-like"/>
    <property type="match status" value="1"/>
</dbReference>
<organism evidence="3 4">
    <name type="scientific">Actinocatenispora sera</name>
    <dbReference type="NCBI Taxonomy" id="390989"/>
    <lineage>
        <taxon>Bacteria</taxon>
        <taxon>Bacillati</taxon>
        <taxon>Actinomycetota</taxon>
        <taxon>Actinomycetes</taxon>
        <taxon>Micromonosporales</taxon>
        <taxon>Micromonosporaceae</taxon>
        <taxon>Actinocatenispora</taxon>
    </lineage>
</organism>
<dbReference type="PANTHER" id="PTHR46268">
    <property type="entry name" value="STRESS RESPONSE PROTEIN NHAX"/>
    <property type="match status" value="1"/>
</dbReference>
<dbReference type="RefSeq" id="WP_244844175.1">
    <property type="nucleotide sequence ID" value="NZ_AP023354.1"/>
</dbReference>
<dbReference type="KEGG" id="aser:Asera_26290"/>
<evidence type="ECO:0000313" key="3">
    <source>
        <dbReference type="EMBL" id="BCJ28521.1"/>
    </source>
</evidence>
<evidence type="ECO:0000259" key="2">
    <source>
        <dbReference type="Pfam" id="PF00582"/>
    </source>
</evidence>
<keyword evidence="4" id="KW-1185">Reference proteome</keyword>
<dbReference type="InterPro" id="IPR006016">
    <property type="entry name" value="UspA"/>
</dbReference>
<feature type="domain" description="UspA" evidence="2">
    <location>
        <begin position="1"/>
        <end position="145"/>
    </location>
</feature>
<evidence type="ECO:0000256" key="1">
    <source>
        <dbReference type="ARBA" id="ARBA00008791"/>
    </source>
</evidence>
<comment type="similarity">
    <text evidence="1">Belongs to the universal stress protein A family.</text>
</comment>
<dbReference type="AlphaFoldDB" id="A0A810L280"/>
<dbReference type="SUPFAM" id="SSF52402">
    <property type="entry name" value="Adenine nucleotide alpha hydrolases-like"/>
    <property type="match status" value="1"/>
</dbReference>
<dbReference type="EMBL" id="AP023354">
    <property type="protein sequence ID" value="BCJ28521.1"/>
    <property type="molecule type" value="Genomic_DNA"/>
</dbReference>
<accession>A0A810L280</accession>
<dbReference type="InterPro" id="IPR006015">
    <property type="entry name" value="Universal_stress_UspA"/>
</dbReference>
<dbReference type="Pfam" id="PF00582">
    <property type="entry name" value="Usp"/>
    <property type="match status" value="1"/>
</dbReference>
<name>A0A810L280_9ACTN</name>
<dbReference type="PANTHER" id="PTHR46268:SF6">
    <property type="entry name" value="UNIVERSAL STRESS PROTEIN UP12"/>
    <property type="match status" value="1"/>
</dbReference>
<dbReference type="PRINTS" id="PR01438">
    <property type="entry name" value="UNVRSLSTRESS"/>
</dbReference>
<sequence length="145" mass="14600">MYRNLVVALGGADDSSRVLAHATGLAKAAGARVRVLHVRAVDCVEPSTLGMAPSAPTLVREEQGVARELVDRAVAELVGAGVDAYGDVVEAMRAEVAVTVSAAAASGNADLIVVGAHQGGLLAALMGSTGERVARLSPIPVLLVP</sequence>